<evidence type="ECO:0000313" key="4">
    <source>
        <dbReference type="Proteomes" id="UP001175000"/>
    </source>
</evidence>
<proteinExistence type="predicted"/>
<feature type="transmembrane region" description="Helical" evidence="2">
    <location>
        <begin position="133"/>
        <end position="154"/>
    </location>
</feature>
<evidence type="ECO:0000313" key="3">
    <source>
        <dbReference type="EMBL" id="KAK0614619.1"/>
    </source>
</evidence>
<dbReference type="EMBL" id="JAULSU010000006">
    <property type="protein sequence ID" value="KAK0614619.1"/>
    <property type="molecule type" value="Genomic_DNA"/>
</dbReference>
<feature type="compositionally biased region" description="Basic and acidic residues" evidence="1">
    <location>
        <begin position="13"/>
        <end position="30"/>
    </location>
</feature>
<comment type="caution">
    <text evidence="3">The sequence shown here is derived from an EMBL/GenBank/DDBJ whole genome shotgun (WGS) entry which is preliminary data.</text>
</comment>
<keyword evidence="2" id="KW-0812">Transmembrane</keyword>
<dbReference type="AlphaFoldDB" id="A0AA39WFT8"/>
<dbReference type="PANTHER" id="PTHR38694:SF1">
    <property type="entry name" value="PEROXIN DOMAIN-CONTAINING PROTEIN"/>
    <property type="match status" value="1"/>
</dbReference>
<reference evidence="3" key="1">
    <citation type="submission" date="2023-06" db="EMBL/GenBank/DDBJ databases">
        <title>Genome-scale phylogeny and comparative genomics of the fungal order Sordariales.</title>
        <authorList>
            <consortium name="Lawrence Berkeley National Laboratory"/>
            <person name="Hensen N."/>
            <person name="Bonometti L."/>
            <person name="Westerberg I."/>
            <person name="Brannstrom I.O."/>
            <person name="Guillou S."/>
            <person name="Cros-Aarteil S."/>
            <person name="Calhoun S."/>
            <person name="Haridas S."/>
            <person name="Kuo A."/>
            <person name="Mondo S."/>
            <person name="Pangilinan J."/>
            <person name="Riley R."/>
            <person name="Labutti K."/>
            <person name="Andreopoulos B."/>
            <person name="Lipzen A."/>
            <person name="Chen C."/>
            <person name="Yanf M."/>
            <person name="Daum C."/>
            <person name="Ng V."/>
            <person name="Clum A."/>
            <person name="Steindorff A."/>
            <person name="Ohm R."/>
            <person name="Martin F."/>
            <person name="Silar P."/>
            <person name="Natvig D."/>
            <person name="Lalanne C."/>
            <person name="Gautier V."/>
            <person name="Ament-Velasquez S.L."/>
            <person name="Kruys A."/>
            <person name="Hutchinson M.I."/>
            <person name="Powell A.J."/>
            <person name="Barry K."/>
            <person name="Miller A.N."/>
            <person name="Grigoriev I.V."/>
            <person name="Debuchy R."/>
            <person name="Gladieux P."/>
            <person name="Thoren M.H."/>
            <person name="Johannesson H."/>
        </authorList>
    </citation>
    <scope>NUCLEOTIDE SEQUENCE</scope>
    <source>
        <strain evidence="3">CBS 606.72</strain>
    </source>
</reference>
<keyword evidence="2" id="KW-0472">Membrane</keyword>
<dbReference type="InterPro" id="IPR021709">
    <property type="entry name" value="DUF3292"/>
</dbReference>
<evidence type="ECO:0000256" key="1">
    <source>
        <dbReference type="SAM" id="MobiDB-lite"/>
    </source>
</evidence>
<dbReference type="PANTHER" id="PTHR38694">
    <property type="entry name" value="CONSERVED EXPRESSED PROTEIN"/>
    <property type="match status" value="1"/>
</dbReference>
<keyword evidence="4" id="KW-1185">Reference proteome</keyword>
<feature type="region of interest" description="Disordered" evidence="1">
    <location>
        <begin position="1"/>
        <end position="42"/>
    </location>
</feature>
<keyword evidence="2" id="KW-1133">Transmembrane helix</keyword>
<organism evidence="3 4">
    <name type="scientific">Immersiella caudata</name>
    <dbReference type="NCBI Taxonomy" id="314043"/>
    <lineage>
        <taxon>Eukaryota</taxon>
        <taxon>Fungi</taxon>
        <taxon>Dikarya</taxon>
        <taxon>Ascomycota</taxon>
        <taxon>Pezizomycotina</taxon>
        <taxon>Sordariomycetes</taxon>
        <taxon>Sordariomycetidae</taxon>
        <taxon>Sordariales</taxon>
        <taxon>Lasiosphaeriaceae</taxon>
        <taxon>Immersiella</taxon>
    </lineage>
</organism>
<sequence length="599" mass="65915">MGTVKDGTGGFPENREPSELGDSPHVRDLGWNDPDDASEELVPGLPNQELWKLLRRFNKQTYYVKAVLEDPANGLDLEITNDEVFTPVKFKTHLERLYMTVFVGAFHLWKHITRLRSWQEWRRTLTFLTAYSIAWTLDSLLVSFLAFLVVLILFPSSRSLCFPPAPPSLIDSSTGGVKRPAAGVLGSGDSLTGAPEKYPGEAVEQEAHSAVNSVITLAVGLAGDTNPEYIGDIKYETGNVRSVEQDKTKKPVSDAVFQEAATVSHFISMIADTYERFGNALNPTEPFPTRRPRVVLASCLLPPILILQLLTAHALFKATGFVVGLVVFGDPIWRRTVDFLDRRCPDWRSRIDPRNTIFCNIPTNIQLTLTLLRIAEANHAPLPPAPGGQKPPQMEVPPDAQTGLGETLGIPQEQVNLAMQPDPEKKAEAEDKPQAHMTKKHNRILNFVKGLVKGGVNTGIAADRATARMGLEKAKFRAGVVRSGPRPRAGPERFPARFEGKKGNVVVNTLAKTPCVSWVGGGGEVKWTMDVSEMSEIQKIGGMGWKTKIAVGWATGDEVQDGLLIRVATSDEIHLTAMPSRDELFNRLVAIGNQNWGEW</sequence>
<accession>A0AA39WFT8</accession>
<dbReference type="Proteomes" id="UP001175000">
    <property type="component" value="Unassembled WGS sequence"/>
</dbReference>
<gene>
    <name evidence="3" type="ORF">B0T14DRAFT_499848</name>
</gene>
<evidence type="ECO:0000256" key="2">
    <source>
        <dbReference type="SAM" id="Phobius"/>
    </source>
</evidence>
<dbReference type="Pfam" id="PF11696">
    <property type="entry name" value="DUF3292"/>
    <property type="match status" value="2"/>
</dbReference>
<protein>
    <submittedName>
        <fullName evidence="3">Uncharacterized protein</fullName>
    </submittedName>
</protein>
<name>A0AA39WFT8_9PEZI</name>